<organism evidence="2 3">
    <name type="scientific">Synaphobranchus kaupii</name>
    <name type="common">Kaup's arrowtooth eel</name>
    <dbReference type="NCBI Taxonomy" id="118154"/>
    <lineage>
        <taxon>Eukaryota</taxon>
        <taxon>Metazoa</taxon>
        <taxon>Chordata</taxon>
        <taxon>Craniata</taxon>
        <taxon>Vertebrata</taxon>
        <taxon>Euteleostomi</taxon>
        <taxon>Actinopterygii</taxon>
        <taxon>Neopterygii</taxon>
        <taxon>Teleostei</taxon>
        <taxon>Anguilliformes</taxon>
        <taxon>Synaphobranchidae</taxon>
        <taxon>Synaphobranchus</taxon>
    </lineage>
</organism>
<dbReference type="AlphaFoldDB" id="A0A9Q1ESD7"/>
<evidence type="ECO:0000313" key="2">
    <source>
        <dbReference type="EMBL" id="KAJ8344131.1"/>
    </source>
</evidence>
<feature type="region of interest" description="Disordered" evidence="1">
    <location>
        <begin position="99"/>
        <end position="156"/>
    </location>
</feature>
<protein>
    <submittedName>
        <fullName evidence="2">Uncharacterized protein</fullName>
    </submittedName>
</protein>
<keyword evidence="3" id="KW-1185">Reference proteome</keyword>
<comment type="caution">
    <text evidence="2">The sequence shown here is derived from an EMBL/GenBank/DDBJ whole genome shotgun (WGS) entry which is preliminary data.</text>
</comment>
<gene>
    <name evidence="2" type="ORF">SKAU_G00314600</name>
</gene>
<feature type="compositionally biased region" description="Basic and acidic residues" evidence="1">
    <location>
        <begin position="59"/>
        <end position="69"/>
    </location>
</feature>
<sequence length="277" mass="29066">MTVVWRTHRGRALLFGAADGHLLQCSPSPARRGGAGPKPVTPLGPTKGGGGGPASTFRPPEKKNGENKGRFTCGFGAMGRAKDDGGAAGLVGTAGGVACPITAPSGRRIRRGSGQPPREKARRAPVQQRRARGGNPTDGRRCTGPTPGSAPGSGPAKPPALLLAVLLKADVWKQIVQANRASLVRKCRANKSQYDPHRRGGKRTFLPSHVTQHALCSADAPATATAQRTRKTRQDEYACEQESSQERETFKQPWKACVASGSRAGTTLRLGRVSTGS</sequence>
<name>A0A9Q1ESD7_SYNKA</name>
<evidence type="ECO:0000256" key="1">
    <source>
        <dbReference type="SAM" id="MobiDB-lite"/>
    </source>
</evidence>
<dbReference type="EMBL" id="JAINUF010000013">
    <property type="protein sequence ID" value="KAJ8344131.1"/>
    <property type="molecule type" value="Genomic_DNA"/>
</dbReference>
<dbReference type="Proteomes" id="UP001152622">
    <property type="component" value="Chromosome 13"/>
</dbReference>
<feature type="compositionally biased region" description="Low complexity" evidence="1">
    <location>
        <begin position="143"/>
        <end position="156"/>
    </location>
</feature>
<reference evidence="2" key="1">
    <citation type="journal article" date="2023" name="Science">
        <title>Genome structures resolve the early diversification of teleost fishes.</title>
        <authorList>
            <person name="Parey E."/>
            <person name="Louis A."/>
            <person name="Montfort J."/>
            <person name="Bouchez O."/>
            <person name="Roques C."/>
            <person name="Iampietro C."/>
            <person name="Lluch J."/>
            <person name="Castinel A."/>
            <person name="Donnadieu C."/>
            <person name="Desvignes T."/>
            <person name="Floi Bucao C."/>
            <person name="Jouanno E."/>
            <person name="Wen M."/>
            <person name="Mejri S."/>
            <person name="Dirks R."/>
            <person name="Jansen H."/>
            <person name="Henkel C."/>
            <person name="Chen W.J."/>
            <person name="Zahm M."/>
            <person name="Cabau C."/>
            <person name="Klopp C."/>
            <person name="Thompson A.W."/>
            <person name="Robinson-Rechavi M."/>
            <person name="Braasch I."/>
            <person name="Lecointre G."/>
            <person name="Bobe J."/>
            <person name="Postlethwait J.H."/>
            <person name="Berthelot C."/>
            <person name="Roest Crollius H."/>
            <person name="Guiguen Y."/>
        </authorList>
    </citation>
    <scope>NUCLEOTIDE SEQUENCE</scope>
    <source>
        <strain evidence="2">WJC10195</strain>
    </source>
</reference>
<accession>A0A9Q1ESD7</accession>
<evidence type="ECO:0000313" key="3">
    <source>
        <dbReference type="Proteomes" id="UP001152622"/>
    </source>
</evidence>
<proteinExistence type="predicted"/>
<feature type="region of interest" description="Disordered" evidence="1">
    <location>
        <begin position="26"/>
        <end position="69"/>
    </location>
</feature>